<proteinExistence type="predicted"/>
<dbReference type="InterPro" id="IPR050253">
    <property type="entry name" value="Seed_Storage-Functional"/>
</dbReference>
<organism evidence="4 5">
    <name type="scientific">Adiantum capillus-veneris</name>
    <name type="common">Maidenhair fern</name>
    <dbReference type="NCBI Taxonomy" id="13818"/>
    <lineage>
        <taxon>Eukaryota</taxon>
        <taxon>Viridiplantae</taxon>
        <taxon>Streptophyta</taxon>
        <taxon>Embryophyta</taxon>
        <taxon>Tracheophyta</taxon>
        <taxon>Polypodiopsida</taxon>
        <taxon>Polypodiidae</taxon>
        <taxon>Polypodiales</taxon>
        <taxon>Pteridineae</taxon>
        <taxon>Pteridaceae</taxon>
        <taxon>Vittarioideae</taxon>
        <taxon>Adiantum</taxon>
    </lineage>
</organism>
<feature type="compositionally biased region" description="Basic and acidic residues" evidence="1">
    <location>
        <begin position="374"/>
        <end position="393"/>
    </location>
</feature>
<dbReference type="InterPro" id="IPR014710">
    <property type="entry name" value="RmlC-like_jellyroll"/>
</dbReference>
<name>A0A9D4ZPN1_ADICA</name>
<accession>A0A9D4ZPN1</accession>
<gene>
    <name evidence="4" type="ORF">GOP47_0003698</name>
</gene>
<evidence type="ECO:0000256" key="2">
    <source>
        <dbReference type="SAM" id="SignalP"/>
    </source>
</evidence>
<protein>
    <recommendedName>
        <fullName evidence="3">Cupin type-1 domain-containing protein</fullName>
    </recommendedName>
</protein>
<feature type="signal peptide" evidence="2">
    <location>
        <begin position="1"/>
        <end position="26"/>
    </location>
</feature>
<dbReference type="SMART" id="SM00835">
    <property type="entry name" value="Cupin_1"/>
    <property type="match status" value="1"/>
</dbReference>
<dbReference type="PANTHER" id="PTHR31189:SF54">
    <property type="entry name" value="11S GLOBULIN SEED STORAGE PROTEIN 2-LIKE"/>
    <property type="match status" value="1"/>
</dbReference>
<dbReference type="Pfam" id="PF00190">
    <property type="entry name" value="Cupin_1"/>
    <property type="match status" value="1"/>
</dbReference>
<dbReference type="EMBL" id="JABFUD020000004">
    <property type="protein sequence ID" value="KAI5080515.1"/>
    <property type="molecule type" value="Genomic_DNA"/>
</dbReference>
<dbReference type="Gene3D" id="2.60.120.10">
    <property type="entry name" value="Jelly Rolls"/>
    <property type="match status" value="3"/>
</dbReference>
<sequence>MKHRGTGTFTFLLGFLLLLFLSSSHGALLDNILSRDRRGGGRGEEEETERRYGRVGIELGHAQELLRSKGGRLRVWSEQIDVIRNIRIGVSELDLEEDGLLVPHYMDVDKIAYVLQGCGVMGAVISEFQRIYIRRVQKGDVVALPKGTIYWWYNEGNERHRVLCAGDTTLGVNPGRFHQFGLAGAKCPRFGSLLHGFRHDTLATAWGVDEKTARSLLDNQNEAGIIKVQQKIRFPELPRGGRQYEELEDNLQYKDHTSGRAYFEELKYSIRAEHPDYYVRDGGWFNLVTCQKLPALAQVGFSAMRVSLEKNAMCAPALCATLISCFTPSTSFLGGRNSVYRGVPMQVIAAAFNVDEDTLSDLGRDQEIIFPPRSHGERHREEEERSRGKHGEQRQPAWATM</sequence>
<evidence type="ECO:0000259" key="3">
    <source>
        <dbReference type="SMART" id="SM00835"/>
    </source>
</evidence>
<feature type="region of interest" description="Disordered" evidence="1">
    <location>
        <begin position="369"/>
        <end position="401"/>
    </location>
</feature>
<reference evidence="4" key="1">
    <citation type="submission" date="2021-01" db="EMBL/GenBank/DDBJ databases">
        <title>Adiantum capillus-veneris genome.</title>
        <authorList>
            <person name="Fang Y."/>
            <person name="Liao Q."/>
        </authorList>
    </citation>
    <scope>NUCLEOTIDE SEQUENCE</scope>
    <source>
        <strain evidence="4">H3</strain>
        <tissue evidence="4">Leaf</tissue>
    </source>
</reference>
<evidence type="ECO:0000256" key="1">
    <source>
        <dbReference type="SAM" id="MobiDB-lite"/>
    </source>
</evidence>
<dbReference type="PANTHER" id="PTHR31189">
    <property type="entry name" value="OS03G0336100 PROTEIN-RELATED"/>
    <property type="match status" value="1"/>
</dbReference>
<keyword evidence="5" id="KW-1185">Reference proteome</keyword>
<evidence type="ECO:0000313" key="4">
    <source>
        <dbReference type="EMBL" id="KAI5080515.1"/>
    </source>
</evidence>
<comment type="caution">
    <text evidence="4">The sequence shown here is derived from an EMBL/GenBank/DDBJ whole genome shotgun (WGS) entry which is preliminary data.</text>
</comment>
<dbReference type="Proteomes" id="UP000886520">
    <property type="component" value="Chromosome 4"/>
</dbReference>
<evidence type="ECO:0000313" key="5">
    <source>
        <dbReference type="Proteomes" id="UP000886520"/>
    </source>
</evidence>
<dbReference type="AlphaFoldDB" id="A0A9D4ZPN1"/>
<dbReference type="SUPFAM" id="SSF51182">
    <property type="entry name" value="RmlC-like cupins"/>
    <property type="match status" value="2"/>
</dbReference>
<dbReference type="InterPro" id="IPR006045">
    <property type="entry name" value="Cupin_1"/>
</dbReference>
<keyword evidence="2" id="KW-0732">Signal</keyword>
<dbReference type="OrthoDB" id="1903982at2759"/>
<dbReference type="InterPro" id="IPR011051">
    <property type="entry name" value="RmlC_Cupin_sf"/>
</dbReference>
<feature type="chain" id="PRO_5039653730" description="Cupin type-1 domain-containing protein" evidence="2">
    <location>
        <begin position="27"/>
        <end position="401"/>
    </location>
</feature>
<feature type="domain" description="Cupin type-1" evidence="3">
    <location>
        <begin position="57"/>
        <end position="214"/>
    </location>
</feature>